<keyword evidence="6" id="KW-0342">GTP-binding</keyword>
<dbReference type="InterPro" id="IPR029044">
    <property type="entry name" value="Nucleotide-diphossugar_trans"/>
</dbReference>
<organism evidence="9 10">
    <name type="scientific">Saccharobesus litoralis</name>
    <dbReference type="NCBI Taxonomy" id="2172099"/>
    <lineage>
        <taxon>Bacteria</taxon>
        <taxon>Pseudomonadati</taxon>
        <taxon>Pseudomonadota</taxon>
        <taxon>Gammaproteobacteria</taxon>
        <taxon>Alteromonadales</taxon>
        <taxon>Alteromonadaceae</taxon>
        <taxon>Saccharobesus</taxon>
    </lineage>
</organism>
<evidence type="ECO:0000256" key="5">
    <source>
        <dbReference type="ARBA" id="ARBA00022842"/>
    </source>
</evidence>
<dbReference type="RefSeq" id="WP_108604397.1">
    <property type="nucleotide sequence ID" value="NZ_CP026604.1"/>
</dbReference>
<keyword evidence="4" id="KW-0547">Nucleotide-binding</keyword>
<feature type="domain" description="MobA-like NTP transferase" evidence="8">
    <location>
        <begin position="13"/>
        <end position="163"/>
    </location>
</feature>
<evidence type="ECO:0000256" key="1">
    <source>
        <dbReference type="ARBA" id="ARBA00022490"/>
    </source>
</evidence>
<dbReference type="GO" id="GO:0046872">
    <property type="term" value="F:metal ion binding"/>
    <property type="evidence" value="ECO:0007669"/>
    <property type="project" value="UniProtKB-KW"/>
</dbReference>
<dbReference type="InterPro" id="IPR013482">
    <property type="entry name" value="Molybde_CF_guanTrfase"/>
</dbReference>
<dbReference type="EMBL" id="CP026604">
    <property type="protein sequence ID" value="AWB68335.1"/>
    <property type="molecule type" value="Genomic_DNA"/>
</dbReference>
<reference evidence="9 10" key="1">
    <citation type="submission" date="2018-01" db="EMBL/GenBank/DDBJ databases">
        <title>Genome sequence of a Cantenovulum-like bacteria.</title>
        <authorList>
            <person name="Tan W.R."/>
            <person name="Lau N.-S."/>
            <person name="Go F."/>
            <person name="Amirul A.-A.A."/>
        </authorList>
    </citation>
    <scope>NUCLEOTIDE SEQUENCE [LARGE SCALE GENOMIC DNA]</scope>
    <source>
        <strain evidence="9 10">CCB-QB4</strain>
    </source>
</reference>
<accession>A0A2S0VVW4</accession>
<evidence type="ECO:0000256" key="2">
    <source>
        <dbReference type="ARBA" id="ARBA00022679"/>
    </source>
</evidence>
<evidence type="ECO:0000256" key="3">
    <source>
        <dbReference type="ARBA" id="ARBA00022723"/>
    </source>
</evidence>
<evidence type="ECO:0000256" key="7">
    <source>
        <dbReference type="ARBA" id="ARBA00023150"/>
    </source>
</evidence>
<dbReference type="OrthoDB" id="9788394at2"/>
<dbReference type="PANTHER" id="PTHR19136">
    <property type="entry name" value="MOLYBDENUM COFACTOR GUANYLYLTRANSFERASE"/>
    <property type="match status" value="1"/>
</dbReference>
<keyword evidence="10" id="KW-1185">Reference proteome</keyword>
<evidence type="ECO:0000259" key="8">
    <source>
        <dbReference type="Pfam" id="PF12804"/>
    </source>
</evidence>
<dbReference type="KEGG" id="cate:C2869_18825"/>
<dbReference type="PANTHER" id="PTHR19136:SF81">
    <property type="entry name" value="MOLYBDENUM COFACTOR GUANYLYLTRANSFERASE"/>
    <property type="match status" value="1"/>
</dbReference>
<sequence>MAVYSPMSVKFSVVILAGGQSRRMQQDKAELKLPRRHGEPSQSLLELMTSIARQSGADNIIVNRNKPGFVQDEYKMQGPLAGIHAGLKACETGETIVFVPVDMPLLNVDMFHELVLAEQKFQMPVYFQEQMLPLAIHNKPEYMNYLAQVFASQTNNSVRAFLKHIQAKPITTEYPEKLISTNTPEQWQYAVGRI</sequence>
<keyword evidence="3" id="KW-0479">Metal-binding</keyword>
<dbReference type="GO" id="GO:0005525">
    <property type="term" value="F:GTP binding"/>
    <property type="evidence" value="ECO:0007669"/>
    <property type="project" value="UniProtKB-KW"/>
</dbReference>
<proteinExistence type="predicted"/>
<evidence type="ECO:0000313" key="10">
    <source>
        <dbReference type="Proteomes" id="UP000244441"/>
    </source>
</evidence>
<dbReference type="CDD" id="cd02503">
    <property type="entry name" value="MobA"/>
    <property type="match status" value="1"/>
</dbReference>
<gene>
    <name evidence="9" type="ORF">C2869_18825</name>
</gene>
<dbReference type="SUPFAM" id="SSF53448">
    <property type="entry name" value="Nucleotide-diphospho-sugar transferases"/>
    <property type="match status" value="1"/>
</dbReference>
<keyword evidence="2" id="KW-0808">Transferase</keyword>
<dbReference type="AlphaFoldDB" id="A0A2S0VVW4"/>
<dbReference type="GO" id="GO:0016779">
    <property type="term" value="F:nucleotidyltransferase activity"/>
    <property type="evidence" value="ECO:0007669"/>
    <property type="project" value="UniProtKB-ARBA"/>
</dbReference>
<protein>
    <recommendedName>
        <fullName evidence="8">MobA-like NTP transferase domain-containing protein</fullName>
    </recommendedName>
</protein>
<dbReference type="GO" id="GO:1902758">
    <property type="term" value="P:bis(molybdopterin guanine dinucleotide)molybdenum biosynthetic process"/>
    <property type="evidence" value="ECO:0007669"/>
    <property type="project" value="TreeGrafter"/>
</dbReference>
<dbReference type="Proteomes" id="UP000244441">
    <property type="component" value="Chromosome"/>
</dbReference>
<dbReference type="InterPro" id="IPR025877">
    <property type="entry name" value="MobA-like_NTP_Trfase"/>
</dbReference>
<name>A0A2S0VVW4_9ALTE</name>
<dbReference type="Pfam" id="PF12804">
    <property type="entry name" value="NTP_transf_3"/>
    <property type="match status" value="1"/>
</dbReference>
<keyword evidence="7" id="KW-0501">Molybdenum cofactor biosynthesis</keyword>
<keyword evidence="1" id="KW-0963">Cytoplasm</keyword>
<evidence type="ECO:0000256" key="6">
    <source>
        <dbReference type="ARBA" id="ARBA00023134"/>
    </source>
</evidence>
<dbReference type="Gene3D" id="3.90.550.10">
    <property type="entry name" value="Spore Coat Polysaccharide Biosynthesis Protein SpsA, Chain A"/>
    <property type="match status" value="1"/>
</dbReference>
<keyword evidence="5" id="KW-0460">Magnesium</keyword>
<evidence type="ECO:0000256" key="4">
    <source>
        <dbReference type="ARBA" id="ARBA00022741"/>
    </source>
</evidence>
<evidence type="ECO:0000313" key="9">
    <source>
        <dbReference type="EMBL" id="AWB68335.1"/>
    </source>
</evidence>